<dbReference type="InterPro" id="IPR010987">
    <property type="entry name" value="Glutathione-S-Trfase_C-like"/>
</dbReference>
<keyword evidence="6" id="KW-1185">Reference proteome</keyword>
<dbReference type="SFLD" id="SFLDG01206">
    <property type="entry name" value="Xi.1"/>
    <property type="match status" value="1"/>
</dbReference>
<dbReference type="EMBL" id="VXIV02002481">
    <property type="protein sequence ID" value="KAF6025247.1"/>
    <property type="molecule type" value="Genomic_DNA"/>
</dbReference>
<reference evidence="5" key="1">
    <citation type="submission" date="2020-06" db="EMBL/GenBank/DDBJ databases">
        <title>Draft genome of Bugula neritina, a colonial animal packing powerful symbionts and potential medicines.</title>
        <authorList>
            <person name="Rayko M."/>
        </authorList>
    </citation>
    <scope>NUCLEOTIDE SEQUENCE [LARGE SCALE GENOMIC DNA]</scope>
    <source>
        <strain evidence="5">Kwan_BN1</strain>
    </source>
</reference>
<dbReference type="SUPFAM" id="SSF47616">
    <property type="entry name" value="GST C-terminal domain-like"/>
    <property type="match status" value="1"/>
</dbReference>
<dbReference type="SUPFAM" id="SSF52833">
    <property type="entry name" value="Thioredoxin-like"/>
    <property type="match status" value="1"/>
</dbReference>
<dbReference type="PIRSF" id="PIRSF015753">
    <property type="entry name" value="GST"/>
    <property type="match status" value="1"/>
</dbReference>
<protein>
    <recommendedName>
        <fullName evidence="4">GST C-terminal domain-containing protein</fullName>
    </recommendedName>
</protein>
<name>A0A7J7JGU7_BUGNE</name>
<evidence type="ECO:0000256" key="2">
    <source>
        <dbReference type="PIRSR" id="PIRSR015753-2"/>
    </source>
</evidence>
<dbReference type="InterPro" id="IPR047047">
    <property type="entry name" value="GST_Omega-like_C"/>
</dbReference>
<dbReference type="InterPro" id="IPR036282">
    <property type="entry name" value="Glutathione-S-Trfase_C_sf"/>
</dbReference>
<dbReference type="SFLD" id="SFLDG01148">
    <property type="entry name" value="Xi_(cytGST)"/>
    <property type="match status" value="1"/>
</dbReference>
<dbReference type="GO" id="GO:0004364">
    <property type="term" value="F:glutathione transferase activity"/>
    <property type="evidence" value="ECO:0007669"/>
    <property type="project" value="InterPro"/>
</dbReference>
<gene>
    <name evidence="5" type="ORF">EB796_016457</name>
</gene>
<dbReference type="CDD" id="cd03190">
    <property type="entry name" value="GST_C_Omega_like"/>
    <property type="match status" value="1"/>
</dbReference>
<sequence>MSSASKDTKYNAIKGAFVRGDSTFRNWIKADGSTQFPPEANRYHLYVSYACPWANRTLILRSMKGLQKIITVDVVDWLLDMSKGWQFSPEKKGCTPDTVKGCKSLRDVYGGDGYTGKVTVPVLYDKKMNVIVNNESSEILRMLNSEFNDFCETPEQRDLNLYPESLRAKIDAINEWIYPMVNNGVYKSGFAKSQEAYDAAVTELFQALDQVEEILSKNRYLTGDSLTEADIRLFVTLVRFDAVYVLHFKCNRRRIVDYPNMWGYVKEIYQLPGVAETVNMEHIVKHYHMSHPSINQFRIVPINPIIDFNEKHGRDKL</sequence>
<dbReference type="OrthoDB" id="2309723at2759"/>
<comment type="caution">
    <text evidence="5">The sequence shown here is derived from an EMBL/GenBank/DDBJ whole genome shotgun (WGS) entry which is preliminary data.</text>
</comment>
<dbReference type="Proteomes" id="UP000593567">
    <property type="component" value="Unassembled WGS sequence"/>
</dbReference>
<feature type="binding site" evidence="2">
    <location>
        <begin position="117"/>
        <end position="120"/>
    </location>
    <ligand>
        <name>glutathione</name>
        <dbReference type="ChEBI" id="CHEBI:57925"/>
    </ligand>
</feature>
<dbReference type="PANTHER" id="PTHR32419:SF6">
    <property type="entry name" value="GLUTATHIONE S-TRANSFERASE OMEGA-LIKE 1-RELATED"/>
    <property type="match status" value="1"/>
</dbReference>
<feature type="active site" description="Nucleophile" evidence="1">
    <location>
        <position position="51"/>
    </location>
</feature>
<evidence type="ECO:0000256" key="1">
    <source>
        <dbReference type="PIRSR" id="PIRSR015753-1"/>
    </source>
</evidence>
<evidence type="ECO:0000313" key="6">
    <source>
        <dbReference type="Proteomes" id="UP000593567"/>
    </source>
</evidence>
<dbReference type="Pfam" id="PF13410">
    <property type="entry name" value="GST_C_2"/>
    <property type="match status" value="1"/>
</dbReference>
<accession>A0A7J7JGU7</accession>
<evidence type="ECO:0000259" key="4">
    <source>
        <dbReference type="PROSITE" id="PS50405"/>
    </source>
</evidence>
<dbReference type="PROSITE" id="PS50405">
    <property type="entry name" value="GST_CTER"/>
    <property type="match status" value="1"/>
</dbReference>
<proteinExistence type="predicted"/>
<dbReference type="InterPro" id="IPR004045">
    <property type="entry name" value="Glutathione_S-Trfase_N"/>
</dbReference>
<dbReference type="AlphaFoldDB" id="A0A7J7JGU7"/>
<feature type="domain" description="GST C-terminal" evidence="4">
    <location>
        <begin position="163"/>
        <end position="287"/>
    </location>
</feature>
<feature type="site" description="Lowers pKa of active site Cys" evidence="3">
    <location>
        <position position="287"/>
    </location>
</feature>
<dbReference type="Pfam" id="PF13409">
    <property type="entry name" value="GST_N_2"/>
    <property type="match status" value="1"/>
</dbReference>
<dbReference type="Gene3D" id="1.20.1050.10">
    <property type="match status" value="1"/>
</dbReference>
<dbReference type="GO" id="GO:0005737">
    <property type="term" value="C:cytoplasm"/>
    <property type="evidence" value="ECO:0007669"/>
    <property type="project" value="TreeGrafter"/>
</dbReference>
<feature type="binding site" evidence="2">
    <location>
        <begin position="135"/>
        <end position="136"/>
    </location>
    <ligand>
        <name>glutathione</name>
        <dbReference type="ChEBI" id="CHEBI:57925"/>
    </ligand>
</feature>
<evidence type="ECO:0000256" key="3">
    <source>
        <dbReference type="PIRSR" id="PIRSR015753-3"/>
    </source>
</evidence>
<dbReference type="InterPro" id="IPR016639">
    <property type="entry name" value="GST_Omega/GSH"/>
</dbReference>
<dbReference type="Gene3D" id="3.40.30.10">
    <property type="entry name" value="Glutaredoxin"/>
    <property type="match status" value="1"/>
</dbReference>
<dbReference type="SFLD" id="SFLDS00019">
    <property type="entry name" value="Glutathione_Transferase_(cytos"/>
    <property type="match status" value="1"/>
</dbReference>
<organism evidence="5 6">
    <name type="scientific">Bugula neritina</name>
    <name type="common">Brown bryozoan</name>
    <name type="synonym">Sertularia neritina</name>
    <dbReference type="NCBI Taxonomy" id="10212"/>
    <lineage>
        <taxon>Eukaryota</taxon>
        <taxon>Metazoa</taxon>
        <taxon>Spiralia</taxon>
        <taxon>Lophotrochozoa</taxon>
        <taxon>Bryozoa</taxon>
        <taxon>Gymnolaemata</taxon>
        <taxon>Cheilostomatida</taxon>
        <taxon>Flustrina</taxon>
        <taxon>Buguloidea</taxon>
        <taxon>Bugulidae</taxon>
        <taxon>Bugula</taxon>
    </lineage>
</organism>
<dbReference type="InterPro" id="IPR036249">
    <property type="entry name" value="Thioredoxin-like_sf"/>
</dbReference>
<feature type="active site" description="Proton donor/acceptor" evidence="1">
    <location>
        <position position="186"/>
    </location>
</feature>
<feature type="binding site" evidence="2">
    <location>
        <position position="85"/>
    </location>
    <ligand>
        <name>glutathione</name>
        <dbReference type="ChEBI" id="CHEBI:57925"/>
    </ligand>
</feature>
<dbReference type="InterPro" id="IPR040079">
    <property type="entry name" value="Glutathione_S-Trfase"/>
</dbReference>
<evidence type="ECO:0000313" key="5">
    <source>
        <dbReference type="EMBL" id="KAF6025247.1"/>
    </source>
</evidence>
<feature type="site" description="Lowers pKa of active site Cys" evidence="3">
    <location>
        <position position="244"/>
    </location>
</feature>
<dbReference type="PANTHER" id="PTHR32419">
    <property type="entry name" value="GLUTATHIONYL-HYDROQUINONE REDUCTASE"/>
    <property type="match status" value="1"/>
</dbReference>